<evidence type="ECO:0000256" key="4">
    <source>
        <dbReference type="ARBA" id="ARBA00023002"/>
    </source>
</evidence>
<gene>
    <name evidence="6" type="ordered locus">Ccur_12470</name>
</gene>
<dbReference type="Pfam" id="PF00890">
    <property type="entry name" value="FAD_binding_2"/>
    <property type="match status" value="1"/>
</dbReference>
<feature type="domain" description="FAD-dependent oxidoreductase 2 FAD-binding" evidence="5">
    <location>
        <begin position="66"/>
        <end position="536"/>
    </location>
</feature>
<dbReference type="PROSITE" id="PS51318">
    <property type="entry name" value="TAT"/>
    <property type="match status" value="1"/>
</dbReference>
<evidence type="ECO:0000313" key="7">
    <source>
        <dbReference type="Proteomes" id="UP000000954"/>
    </source>
</evidence>
<dbReference type="InterPro" id="IPR050315">
    <property type="entry name" value="FAD-oxidoreductase_2"/>
</dbReference>
<dbReference type="InterPro" id="IPR036188">
    <property type="entry name" value="FAD/NAD-bd_sf"/>
</dbReference>
<dbReference type="eggNOG" id="COG1053">
    <property type="taxonomic scope" value="Bacteria"/>
</dbReference>
<dbReference type="GO" id="GO:0033765">
    <property type="term" value="F:steroid dehydrogenase activity, acting on the CH-CH group of donors"/>
    <property type="evidence" value="ECO:0007669"/>
    <property type="project" value="UniProtKB-ARBA"/>
</dbReference>
<keyword evidence="7" id="KW-1185">Reference proteome</keyword>
<dbReference type="InterPro" id="IPR003953">
    <property type="entry name" value="FAD-dep_OxRdtase_2_FAD-bd"/>
</dbReference>
<dbReference type="Proteomes" id="UP000000954">
    <property type="component" value="Chromosome"/>
</dbReference>
<evidence type="ECO:0000313" key="6">
    <source>
        <dbReference type="EMBL" id="ACU94929.1"/>
    </source>
</evidence>
<reference evidence="6 7" key="1">
    <citation type="journal article" date="2009" name="Stand. Genomic Sci.">
        <title>Complete genome sequence of Cryptobacterium curtum type strain (12-3).</title>
        <authorList>
            <person name="Mavrommatis K."/>
            <person name="Pukall R."/>
            <person name="Rohde C."/>
            <person name="Chen F."/>
            <person name="Sims D."/>
            <person name="Brettin T."/>
            <person name="Kuske C."/>
            <person name="Detter J.C."/>
            <person name="Han C."/>
            <person name="Lapidus A."/>
            <person name="Copeland A."/>
            <person name="Glavina Del Rio T."/>
            <person name="Nolan M."/>
            <person name="Lucas S."/>
            <person name="Tice H."/>
            <person name="Cheng J.F."/>
            <person name="Bruce D."/>
            <person name="Goodwin L."/>
            <person name="Pitluck S."/>
            <person name="Ovchinnikova G."/>
            <person name="Pati A."/>
            <person name="Ivanova N."/>
            <person name="Chen A."/>
            <person name="Palaniappan K."/>
            <person name="Chain P."/>
            <person name="D'haeseleer P."/>
            <person name="Goker M."/>
            <person name="Bristow J."/>
            <person name="Eisen J.A."/>
            <person name="Markowitz V."/>
            <person name="Hugenholtz P."/>
            <person name="Rohde M."/>
            <person name="Klenk H.P."/>
            <person name="Kyrpides N.C."/>
        </authorList>
    </citation>
    <scope>NUCLEOTIDE SEQUENCE [LARGE SCALE GENOMIC DNA]</scope>
    <source>
        <strain evidence="7">ATCC 700683 / DSM 15641 / 12-3</strain>
    </source>
</reference>
<proteinExistence type="predicted"/>
<evidence type="ECO:0000256" key="1">
    <source>
        <dbReference type="ARBA" id="ARBA00001974"/>
    </source>
</evidence>
<evidence type="ECO:0000256" key="3">
    <source>
        <dbReference type="ARBA" id="ARBA00022827"/>
    </source>
</evidence>
<dbReference type="SUPFAM" id="SSF51905">
    <property type="entry name" value="FAD/NAD(P)-binding domain"/>
    <property type="match status" value="1"/>
</dbReference>
<dbReference type="EMBL" id="CP001682">
    <property type="protein sequence ID" value="ACU94929.1"/>
    <property type="molecule type" value="Genomic_DNA"/>
</dbReference>
<dbReference type="InterPro" id="IPR006311">
    <property type="entry name" value="TAT_signal"/>
</dbReference>
<dbReference type="RefSeq" id="WP_015778792.1">
    <property type="nucleotide sequence ID" value="NC_013170.1"/>
</dbReference>
<dbReference type="STRING" id="469378.Ccur_12470"/>
<dbReference type="InterPro" id="IPR027477">
    <property type="entry name" value="Succ_DH/fumarate_Rdtase_cat_sf"/>
</dbReference>
<dbReference type="OrthoDB" id="9813348at2"/>
<dbReference type="KEGG" id="ccu:Ccur_12470"/>
<keyword evidence="4" id="KW-0560">Oxidoreductase</keyword>
<comment type="cofactor">
    <cofactor evidence="1">
        <name>FAD</name>
        <dbReference type="ChEBI" id="CHEBI:57692"/>
    </cofactor>
</comment>
<dbReference type="PANTHER" id="PTHR43400:SF7">
    <property type="entry name" value="FAD-DEPENDENT OXIDOREDUCTASE 2 FAD BINDING DOMAIN-CONTAINING PROTEIN"/>
    <property type="match status" value="1"/>
</dbReference>
<dbReference type="HOGENOM" id="CLU_011398_4_2_11"/>
<accession>C7MKY2</accession>
<evidence type="ECO:0000259" key="5">
    <source>
        <dbReference type="Pfam" id="PF00890"/>
    </source>
</evidence>
<keyword evidence="2" id="KW-0285">Flavoprotein</keyword>
<protein>
    <submittedName>
        <fullName evidence="6">Succinate dehydrogenase/fumarate reductase flavoprotein subunit</fullName>
    </submittedName>
</protein>
<evidence type="ECO:0000256" key="2">
    <source>
        <dbReference type="ARBA" id="ARBA00022630"/>
    </source>
</evidence>
<dbReference type="Gene3D" id="3.90.700.10">
    <property type="entry name" value="Succinate dehydrogenase/fumarate reductase flavoprotein, catalytic domain"/>
    <property type="match status" value="1"/>
</dbReference>
<organism evidence="6 7">
    <name type="scientific">Cryptobacterium curtum (strain ATCC 700683 / DSM 15641 / CCUG 43107 / 12-3)</name>
    <dbReference type="NCBI Taxonomy" id="469378"/>
    <lineage>
        <taxon>Bacteria</taxon>
        <taxon>Bacillati</taxon>
        <taxon>Actinomycetota</taxon>
        <taxon>Coriobacteriia</taxon>
        <taxon>Eggerthellales</taxon>
        <taxon>Eggerthellaceae</taxon>
        <taxon>Cryptobacterium</taxon>
    </lineage>
</organism>
<name>C7MKY2_CRYCD</name>
<dbReference type="AlphaFoldDB" id="C7MKY2"/>
<sequence length="566" mass="61255">MSNTNLSRRDLFKFSGIAAAGLAGAAALSGCASPKSASEKTADKTTSNWRNKPEAITNISETVECDLIVVGAGNGGLVGAMTAQEAGFDVIVLEKSGAIAQAREAIGTIGSRHSQGHEPDIPTLMNHAKTTQSGDVNMALYRTWAEKSGEFMDWLEDIETPAGMTFPFEYHSPADPHAYYPAICTNPVMGEFNPQGPNMGAYAHLEVLRDLFLAAGGRIDFTTPARQLVQDASGKVTGVIAQNKEKYLQYNAKHGVILCTGGYGANKDMVQELCPASLNYCTSTAATTEEGDGIRMALWAGGVLEKGAGAMVWNRSVVDDSEEVGPEKAQPLFLPASQPFLRVNVHGERFMNEDSTYPEIYAQGTRQPRGFSWQVFDGTYWEDIQRFDTGGCSRLTPAPDGSAFNADVYNCEALSKEHLDSTWMQPMLDAGILKKCNTIDELAETMFPEKEDRTTFLATIERYNSLQATGDIDYGKAAFRYSTVEEAPFYAIRTAGNFLVTINGIITDTKSRALREDGSVIEGLYVCGNDQGGFYPHNYPSEFTGINAGRSATFARIAAKDACSIA</sequence>
<keyword evidence="3" id="KW-0274">FAD</keyword>
<dbReference type="SUPFAM" id="SSF56425">
    <property type="entry name" value="Succinate dehydrogenase/fumarate reductase flavoprotein, catalytic domain"/>
    <property type="match status" value="1"/>
</dbReference>
<dbReference type="PANTHER" id="PTHR43400">
    <property type="entry name" value="FUMARATE REDUCTASE"/>
    <property type="match status" value="1"/>
</dbReference>
<dbReference type="Gene3D" id="3.50.50.60">
    <property type="entry name" value="FAD/NAD(P)-binding domain"/>
    <property type="match status" value="1"/>
</dbReference>